<feature type="signal peptide" evidence="1">
    <location>
        <begin position="1"/>
        <end position="21"/>
    </location>
</feature>
<dbReference type="Proteomes" id="UP000183076">
    <property type="component" value="Unassembled WGS sequence"/>
</dbReference>
<proteinExistence type="predicted"/>
<name>A0A1H2R747_9RHOB</name>
<evidence type="ECO:0000256" key="1">
    <source>
        <dbReference type="SAM" id="SignalP"/>
    </source>
</evidence>
<protein>
    <submittedName>
        <fullName evidence="2">Uncharacterized protein</fullName>
    </submittedName>
</protein>
<evidence type="ECO:0000313" key="2">
    <source>
        <dbReference type="EMBL" id="SDW15181.1"/>
    </source>
</evidence>
<feature type="chain" id="PRO_5010380903" evidence="1">
    <location>
        <begin position="22"/>
        <end position="92"/>
    </location>
</feature>
<accession>A0A1H2R747</accession>
<dbReference type="STRING" id="60137.SAMN04488041_101409"/>
<gene>
    <name evidence="2" type="ORF">SAMN04488041_101409</name>
</gene>
<dbReference type="EMBL" id="FNNB01000001">
    <property type="protein sequence ID" value="SDW15181.1"/>
    <property type="molecule type" value="Genomic_DNA"/>
</dbReference>
<sequence length="92" mass="9651">MNFRTLVLAVMLTGLSSTSIAETNLAKTTSVQSTVESTAPVDFWSQILNARDGAVVYSAACCKVCRKGKACGDSCISRSYTCRKGIGCACDG</sequence>
<reference evidence="3" key="1">
    <citation type="submission" date="2016-10" db="EMBL/GenBank/DDBJ databases">
        <authorList>
            <person name="Varghese N."/>
            <person name="Submissions S."/>
        </authorList>
    </citation>
    <scope>NUCLEOTIDE SEQUENCE [LARGE SCALE GENOMIC DNA]</scope>
    <source>
        <strain evidence="3">DSM 10014</strain>
    </source>
</reference>
<keyword evidence="1" id="KW-0732">Signal</keyword>
<dbReference type="AlphaFoldDB" id="A0A1H2R747"/>
<evidence type="ECO:0000313" key="3">
    <source>
        <dbReference type="Proteomes" id="UP000183076"/>
    </source>
</evidence>
<organism evidence="2 3">
    <name type="scientific">Sulfitobacter pontiacus</name>
    <dbReference type="NCBI Taxonomy" id="60137"/>
    <lineage>
        <taxon>Bacteria</taxon>
        <taxon>Pseudomonadati</taxon>
        <taxon>Pseudomonadota</taxon>
        <taxon>Alphaproteobacteria</taxon>
        <taxon>Rhodobacterales</taxon>
        <taxon>Roseobacteraceae</taxon>
        <taxon>Sulfitobacter</taxon>
    </lineage>
</organism>